<dbReference type="InterPro" id="IPR001943">
    <property type="entry name" value="UVR_dom"/>
</dbReference>
<evidence type="ECO:0000313" key="3">
    <source>
        <dbReference type="EMBL" id="TWT31539.1"/>
    </source>
</evidence>
<keyword evidence="1" id="KW-0742">SOS response</keyword>
<dbReference type="EMBL" id="SJPF01000004">
    <property type="protein sequence ID" value="TWT31539.1"/>
    <property type="molecule type" value="Genomic_DNA"/>
</dbReference>
<gene>
    <name evidence="3" type="ORF">Enr8_34610</name>
</gene>
<dbReference type="GO" id="GO:0009432">
    <property type="term" value="P:SOS response"/>
    <property type="evidence" value="ECO:0007669"/>
    <property type="project" value="UniProtKB-KW"/>
</dbReference>
<accession>A0A5C5V0F5</accession>
<comment type="caution">
    <text evidence="3">The sequence shown here is derived from an EMBL/GenBank/DDBJ whole genome shotgun (WGS) entry which is preliminary data.</text>
</comment>
<dbReference type="Pfam" id="PF02151">
    <property type="entry name" value="UVR"/>
    <property type="match status" value="1"/>
</dbReference>
<dbReference type="InterPro" id="IPR036876">
    <property type="entry name" value="UVR_dom_sf"/>
</dbReference>
<dbReference type="PROSITE" id="PS50151">
    <property type="entry name" value="UVR"/>
    <property type="match status" value="1"/>
</dbReference>
<evidence type="ECO:0000313" key="4">
    <source>
        <dbReference type="Proteomes" id="UP000318878"/>
    </source>
</evidence>
<proteinExistence type="predicted"/>
<protein>
    <submittedName>
        <fullName evidence="3">UvrB/uvrC motif protein</fullName>
    </submittedName>
</protein>
<feature type="domain" description="UVR" evidence="2">
    <location>
        <begin position="209"/>
        <end position="243"/>
    </location>
</feature>
<name>A0A5C5V0F5_9BACT</name>
<evidence type="ECO:0000259" key="2">
    <source>
        <dbReference type="PROSITE" id="PS50151"/>
    </source>
</evidence>
<keyword evidence="1" id="KW-0227">DNA damage</keyword>
<organism evidence="3 4">
    <name type="scientific">Blastopirellula retiformator</name>
    <dbReference type="NCBI Taxonomy" id="2527970"/>
    <lineage>
        <taxon>Bacteria</taxon>
        <taxon>Pseudomonadati</taxon>
        <taxon>Planctomycetota</taxon>
        <taxon>Planctomycetia</taxon>
        <taxon>Pirellulales</taxon>
        <taxon>Pirellulaceae</taxon>
        <taxon>Blastopirellula</taxon>
    </lineage>
</organism>
<dbReference type="OrthoDB" id="252502at2"/>
<evidence type="ECO:0000256" key="1">
    <source>
        <dbReference type="ARBA" id="ARBA00023236"/>
    </source>
</evidence>
<dbReference type="AlphaFoldDB" id="A0A5C5V0F5"/>
<reference evidence="3 4" key="1">
    <citation type="submission" date="2019-02" db="EMBL/GenBank/DDBJ databases">
        <title>Deep-cultivation of Planctomycetes and their phenomic and genomic characterization uncovers novel biology.</title>
        <authorList>
            <person name="Wiegand S."/>
            <person name="Jogler M."/>
            <person name="Boedeker C."/>
            <person name="Pinto D."/>
            <person name="Vollmers J."/>
            <person name="Rivas-Marin E."/>
            <person name="Kohn T."/>
            <person name="Peeters S.H."/>
            <person name="Heuer A."/>
            <person name="Rast P."/>
            <person name="Oberbeckmann S."/>
            <person name="Bunk B."/>
            <person name="Jeske O."/>
            <person name="Meyerdierks A."/>
            <person name="Storesund J.E."/>
            <person name="Kallscheuer N."/>
            <person name="Luecker S."/>
            <person name="Lage O.M."/>
            <person name="Pohl T."/>
            <person name="Merkel B.J."/>
            <person name="Hornburger P."/>
            <person name="Mueller R.-W."/>
            <person name="Bruemmer F."/>
            <person name="Labrenz M."/>
            <person name="Spormann A.M."/>
            <person name="Op Den Camp H."/>
            <person name="Overmann J."/>
            <person name="Amann R."/>
            <person name="Jetten M.S.M."/>
            <person name="Mascher T."/>
            <person name="Medema M.H."/>
            <person name="Devos D.P."/>
            <person name="Kaster A.-K."/>
            <person name="Ovreas L."/>
            <person name="Rohde M."/>
            <person name="Galperin M.Y."/>
            <person name="Jogler C."/>
        </authorList>
    </citation>
    <scope>NUCLEOTIDE SEQUENCE [LARGE SCALE GENOMIC DNA]</scope>
    <source>
        <strain evidence="3 4">Enr8</strain>
    </source>
</reference>
<dbReference type="Proteomes" id="UP000318878">
    <property type="component" value="Unassembled WGS sequence"/>
</dbReference>
<dbReference type="RefSeq" id="WP_146433729.1">
    <property type="nucleotide sequence ID" value="NZ_SJPF01000004.1"/>
</dbReference>
<keyword evidence="4" id="KW-1185">Reference proteome</keyword>
<sequence length="243" mass="28731">MENPEHIDFILNDWPFENGHLSARIVSGDDSRDVVQMRIEMGLMQMEVAGRPDGTEPFGFTTYADYLQQRIDEDPNYTLTDGDCTEIDREFIQFYHRRICWLGLREYQRAVKDADQTLLLMDICRDHSSDDEWIDSHEQFRPFVLFHRIQAAALSTLTDLTPERAIEVINLGLDEMREVFVDFELEDEYDSDELVKRLVELREQLRSQYEVGQTLQEQLAEAVAREEYERAAQIRDRISKRER</sequence>
<dbReference type="SUPFAM" id="SSF46600">
    <property type="entry name" value="C-terminal UvrC-binding domain of UvrB"/>
    <property type="match status" value="1"/>
</dbReference>